<comment type="caution">
    <text evidence="3">The sequence shown here is derived from an EMBL/GenBank/DDBJ whole genome shotgun (WGS) entry which is preliminary data.</text>
</comment>
<dbReference type="InterPro" id="IPR051970">
    <property type="entry name" value="TEL2_Regulation"/>
</dbReference>
<dbReference type="GO" id="GO:0005829">
    <property type="term" value="C:cytosol"/>
    <property type="evidence" value="ECO:0007669"/>
    <property type="project" value="TreeGrafter"/>
</dbReference>
<evidence type="ECO:0000256" key="1">
    <source>
        <dbReference type="ARBA" id="ARBA00006133"/>
    </source>
</evidence>
<dbReference type="Pfam" id="PF10193">
    <property type="entry name" value="Telomere_reg-2"/>
    <property type="match status" value="1"/>
</dbReference>
<dbReference type="InterPro" id="IPR038528">
    <property type="entry name" value="TEL2_C_sf"/>
</dbReference>
<evidence type="ECO:0000259" key="2">
    <source>
        <dbReference type="Pfam" id="PF10193"/>
    </source>
</evidence>
<comment type="similarity">
    <text evidence="1">Belongs to the TEL2 family.</text>
</comment>
<dbReference type="Gene3D" id="1.25.40.720">
    <property type="entry name" value="Telomere length regulation protein 2, C-terminal domain"/>
    <property type="match status" value="2"/>
</dbReference>
<dbReference type="PANTHER" id="PTHR15830:SF10">
    <property type="entry name" value="TELOMERE LENGTH REGULATION PROTEIN TEL2 HOMOLOG"/>
    <property type="match status" value="1"/>
</dbReference>
<protein>
    <submittedName>
        <fullName evidence="3">Telomere length regulation TEL2-like protein</fullName>
    </submittedName>
</protein>
<dbReference type="OrthoDB" id="10258062at2759"/>
<accession>A0A3M7S7A2</accession>
<dbReference type="PANTHER" id="PTHR15830">
    <property type="entry name" value="TELOMERE LENGTH REGULATION PROTEIN TEL2 FAMILY MEMBER"/>
    <property type="match status" value="1"/>
</dbReference>
<evidence type="ECO:0000313" key="4">
    <source>
        <dbReference type="Proteomes" id="UP000276133"/>
    </source>
</evidence>
<dbReference type="Proteomes" id="UP000276133">
    <property type="component" value="Unassembled WGS sequence"/>
</dbReference>
<proteinExistence type="inferred from homology"/>
<sequence length="858" mass="100268">MEPEFKFSIPVLDQNSHLKSKLQLFLVQQIKSSNRSLENLSQFISFLLSLFENSEPISEFKEFPVQMVRSEFGKHFYSKILSEILNIVHLNKISSSHYIASQLIKLISLTNFNESFSILYDYCVVKGAEIYFHLIKNFISHHLIRRLLSNTIESSSSLRSSSLIEDTCVVKICNLPDKFMGKIDPMVSFKNKKMYLSFFAPNNYFTKVVADLYLCLKQFYLNINENGIKLISTLYGKISFFGHAQILFENFTKNLLILSHKQNEWKSISKRLFENIPYKYLESCLLNLMKKSSCYEDVLVVLQDLGIQNSNFKHLICDKFLFYKSIKEDKFLLNLLGYVRNVQESQAIYHEMFNKLLTSWSCYASYTNNPYEQHYFLTKCILVCYSLLEESDRKLFTQELLKPLLNGVEKHLHSAFENVRLLGMVIGEVLMNGLFLDSENNDAKKILKFEYEHTDETLSLISLSHKQNQESIYKSDSILVIEPNLDFIEEQILTCEKNRDKIIFENKKMDINIKQSEEIDSDDEDKLETFDLSNDTVKKNIKKPLFLRDCLNSLIYSDEPAEIDAALKSVKNLCDTYHSELNEISVELLRVLLCKSNAFSSKEFDTDRMTAMISVTCHYPKECASYLTSQFYEAGYSLSQRGDVLNILVMSAQQLSDPNIEKIIDKRAMDNSYINFNMITEDHFRNLVKNRTNSSIGMKKKKVVNSKENKFSDFVGFFFFPLLNQYDEERIHFSILEKDYILLGKMIFSLAMILYFSEHSTVHENMTKAFGDFLWNVKNHKEEFIKKSIIFAYTVVIMTAPENVLFEYLGNYLTELKFWLEAIIIQDPNNERKIEAHNCLNLLTKRIKNKLNFLNNDY</sequence>
<dbReference type="EMBL" id="REGN01001939">
    <property type="protein sequence ID" value="RNA31478.1"/>
    <property type="molecule type" value="Genomic_DNA"/>
</dbReference>
<gene>
    <name evidence="3" type="ORF">BpHYR1_053503</name>
</gene>
<feature type="domain" description="Telomere length regulation protein conserved" evidence="2">
    <location>
        <begin position="544"/>
        <end position="652"/>
    </location>
</feature>
<evidence type="ECO:0000313" key="3">
    <source>
        <dbReference type="EMBL" id="RNA31478.1"/>
    </source>
</evidence>
<name>A0A3M7S7A2_BRAPC</name>
<reference evidence="3 4" key="1">
    <citation type="journal article" date="2018" name="Sci. Rep.">
        <title>Genomic signatures of local adaptation to the degree of environmental predictability in rotifers.</title>
        <authorList>
            <person name="Franch-Gras L."/>
            <person name="Hahn C."/>
            <person name="Garcia-Roger E.M."/>
            <person name="Carmona M.J."/>
            <person name="Serra M."/>
            <person name="Gomez A."/>
        </authorList>
    </citation>
    <scope>NUCLEOTIDE SEQUENCE [LARGE SCALE GENOMIC DNA]</scope>
    <source>
        <strain evidence="3">HYR1</strain>
    </source>
</reference>
<dbReference type="GO" id="GO:0051879">
    <property type="term" value="F:Hsp90 protein binding"/>
    <property type="evidence" value="ECO:0007669"/>
    <property type="project" value="TreeGrafter"/>
</dbReference>
<dbReference type="InterPro" id="IPR019337">
    <property type="entry name" value="Telomere_length_regulation_dom"/>
</dbReference>
<dbReference type="GO" id="GO:0042162">
    <property type="term" value="F:telomeric DNA binding"/>
    <property type="evidence" value="ECO:0007669"/>
    <property type="project" value="TreeGrafter"/>
</dbReference>
<dbReference type="GO" id="GO:0051083">
    <property type="term" value="P:'de novo' cotranslational protein folding"/>
    <property type="evidence" value="ECO:0007669"/>
    <property type="project" value="TreeGrafter"/>
</dbReference>
<keyword evidence="4" id="KW-1185">Reference proteome</keyword>
<organism evidence="3 4">
    <name type="scientific">Brachionus plicatilis</name>
    <name type="common">Marine rotifer</name>
    <name type="synonym">Brachionus muelleri</name>
    <dbReference type="NCBI Taxonomy" id="10195"/>
    <lineage>
        <taxon>Eukaryota</taxon>
        <taxon>Metazoa</taxon>
        <taxon>Spiralia</taxon>
        <taxon>Gnathifera</taxon>
        <taxon>Rotifera</taxon>
        <taxon>Eurotatoria</taxon>
        <taxon>Monogononta</taxon>
        <taxon>Pseudotrocha</taxon>
        <taxon>Ploima</taxon>
        <taxon>Brachionidae</taxon>
        <taxon>Brachionus</taxon>
    </lineage>
</organism>
<dbReference type="AlphaFoldDB" id="A0A3M7S7A2"/>
<dbReference type="STRING" id="10195.A0A3M7S7A2"/>